<evidence type="ECO:0000259" key="2">
    <source>
        <dbReference type="PROSITE" id="PS50914"/>
    </source>
</evidence>
<dbReference type="Pfam" id="PF01476">
    <property type="entry name" value="LysM"/>
    <property type="match status" value="1"/>
</dbReference>
<evidence type="ECO:0000256" key="1">
    <source>
        <dbReference type="SAM" id="MobiDB-lite"/>
    </source>
</evidence>
<protein>
    <submittedName>
        <fullName evidence="4">BON domain-containing protein</fullName>
    </submittedName>
</protein>
<dbReference type="CDD" id="cd00118">
    <property type="entry name" value="LysM"/>
    <property type="match status" value="1"/>
</dbReference>
<dbReference type="Proteomes" id="UP001595979">
    <property type="component" value="Unassembled WGS sequence"/>
</dbReference>
<reference evidence="5" key="1">
    <citation type="journal article" date="2019" name="Int. J. Syst. Evol. Microbiol.">
        <title>The Global Catalogue of Microorganisms (GCM) 10K type strain sequencing project: providing services to taxonomists for standard genome sequencing and annotation.</title>
        <authorList>
            <consortium name="The Broad Institute Genomics Platform"/>
            <consortium name="The Broad Institute Genome Sequencing Center for Infectious Disease"/>
            <person name="Wu L."/>
            <person name="Ma J."/>
        </authorList>
    </citation>
    <scope>NUCLEOTIDE SEQUENCE [LARGE SCALE GENOMIC DNA]</scope>
    <source>
        <strain evidence="5">CGMCC 1.15053</strain>
    </source>
</reference>
<dbReference type="InterPro" id="IPR018392">
    <property type="entry name" value="LysM"/>
</dbReference>
<evidence type="ECO:0000313" key="4">
    <source>
        <dbReference type="EMBL" id="MFC5848645.1"/>
    </source>
</evidence>
<dbReference type="RefSeq" id="WP_380048890.1">
    <property type="nucleotide sequence ID" value="NZ_JBHSOH010000009.1"/>
</dbReference>
<dbReference type="Pfam" id="PF04972">
    <property type="entry name" value="BON"/>
    <property type="match status" value="2"/>
</dbReference>
<dbReference type="InterPro" id="IPR007055">
    <property type="entry name" value="BON_dom"/>
</dbReference>
<dbReference type="PROSITE" id="PS51782">
    <property type="entry name" value="LYSM"/>
    <property type="match status" value="1"/>
</dbReference>
<gene>
    <name evidence="4" type="ORF">ACFPQ6_10010</name>
</gene>
<accession>A0ABW1DJ55</accession>
<dbReference type="SUPFAM" id="SSF54106">
    <property type="entry name" value="LysM domain"/>
    <property type="match status" value="1"/>
</dbReference>
<feature type="domain" description="BON" evidence="2">
    <location>
        <begin position="131"/>
        <end position="200"/>
    </location>
</feature>
<feature type="region of interest" description="Disordered" evidence="1">
    <location>
        <begin position="99"/>
        <end position="129"/>
    </location>
</feature>
<comment type="caution">
    <text evidence="4">The sequence shown here is derived from an EMBL/GenBank/DDBJ whole genome shotgun (WGS) entry which is preliminary data.</text>
</comment>
<evidence type="ECO:0000313" key="5">
    <source>
        <dbReference type="Proteomes" id="UP001595979"/>
    </source>
</evidence>
<dbReference type="Gene3D" id="3.10.350.10">
    <property type="entry name" value="LysM domain"/>
    <property type="match status" value="1"/>
</dbReference>
<dbReference type="PROSITE" id="PS50914">
    <property type="entry name" value="BON"/>
    <property type="match status" value="2"/>
</dbReference>
<feature type="domain" description="LysM" evidence="3">
    <location>
        <begin position="216"/>
        <end position="263"/>
    </location>
</feature>
<dbReference type="InterPro" id="IPR051686">
    <property type="entry name" value="Lipoprotein_DolP"/>
</dbReference>
<dbReference type="EMBL" id="JBHSOH010000009">
    <property type="protein sequence ID" value="MFC5848645.1"/>
    <property type="molecule type" value="Genomic_DNA"/>
</dbReference>
<feature type="compositionally biased region" description="Low complexity" evidence="1">
    <location>
        <begin position="99"/>
        <end position="122"/>
    </location>
</feature>
<dbReference type="InterPro" id="IPR014004">
    <property type="entry name" value="Transpt-assoc_nodulatn_dom_bac"/>
</dbReference>
<dbReference type="InterPro" id="IPR036779">
    <property type="entry name" value="LysM_dom_sf"/>
</dbReference>
<evidence type="ECO:0000259" key="3">
    <source>
        <dbReference type="PROSITE" id="PS51782"/>
    </source>
</evidence>
<name>A0ABW1DJ55_9DEIO</name>
<dbReference type="PANTHER" id="PTHR34606:SF15">
    <property type="entry name" value="BON DOMAIN-CONTAINING PROTEIN"/>
    <property type="match status" value="1"/>
</dbReference>
<feature type="domain" description="BON" evidence="2">
    <location>
        <begin position="4"/>
        <end position="73"/>
    </location>
</feature>
<keyword evidence="5" id="KW-1185">Reference proteome</keyword>
<proteinExistence type="predicted"/>
<sequence>MWPFGKNTAERVKDAINANPVLSPLGLAVQEKGGTVAVTGEAPRQSLIGLISAVASGISGVRSVDTSGVTVTGAPAAQATRATDAAPAGPVQLPDIVQQSAGPATAPAAASASTPARAPAQADPGDKLAEDTSRVAKAVLAALRGNGELADDPIDVLQSGKSVILRGVVDSDHEKRLAEGLARDVEGVAGVDSSGLRVAAGVKELAKDKDEQTGDTVYTVKPGDSLSAIAQKYYGDAMEYKKIAHYNNISNPDLIQPGQRLRIPG</sequence>
<dbReference type="Gene3D" id="3.30.1340.30">
    <property type="match status" value="1"/>
</dbReference>
<dbReference type="PANTHER" id="PTHR34606">
    <property type="entry name" value="BON DOMAIN-CONTAINING PROTEIN"/>
    <property type="match status" value="1"/>
</dbReference>
<dbReference type="SMART" id="SM00749">
    <property type="entry name" value="BON"/>
    <property type="match status" value="2"/>
</dbReference>
<organism evidence="4 5">
    <name type="scientific">Deinococcus petrolearius</name>
    <dbReference type="NCBI Taxonomy" id="1751295"/>
    <lineage>
        <taxon>Bacteria</taxon>
        <taxon>Thermotogati</taxon>
        <taxon>Deinococcota</taxon>
        <taxon>Deinococci</taxon>
        <taxon>Deinococcales</taxon>
        <taxon>Deinococcaceae</taxon>
        <taxon>Deinococcus</taxon>
    </lineage>
</organism>
<dbReference type="SMART" id="SM00257">
    <property type="entry name" value="LysM"/>
    <property type="match status" value="1"/>
</dbReference>